<accession>A0AAD7A3M2</accession>
<proteinExistence type="predicted"/>
<reference evidence="1" key="1">
    <citation type="submission" date="2023-03" db="EMBL/GenBank/DDBJ databases">
        <title>Massive genome expansion in bonnet fungi (Mycena s.s.) driven by repeated elements and novel gene families across ecological guilds.</title>
        <authorList>
            <consortium name="Lawrence Berkeley National Laboratory"/>
            <person name="Harder C.B."/>
            <person name="Miyauchi S."/>
            <person name="Viragh M."/>
            <person name="Kuo A."/>
            <person name="Thoen E."/>
            <person name="Andreopoulos B."/>
            <person name="Lu D."/>
            <person name="Skrede I."/>
            <person name="Drula E."/>
            <person name="Henrissat B."/>
            <person name="Morin E."/>
            <person name="Kohler A."/>
            <person name="Barry K."/>
            <person name="LaButti K."/>
            <person name="Morin E."/>
            <person name="Salamov A."/>
            <person name="Lipzen A."/>
            <person name="Mereny Z."/>
            <person name="Hegedus B."/>
            <person name="Baldrian P."/>
            <person name="Stursova M."/>
            <person name="Weitz H."/>
            <person name="Taylor A."/>
            <person name="Grigoriev I.V."/>
            <person name="Nagy L.G."/>
            <person name="Martin F."/>
            <person name="Kauserud H."/>
        </authorList>
    </citation>
    <scope>NUCLEOTIDE SEQUENCE</scope>
    <source>
        <strain evidence="1">CBHHK002</strain>
    </source>
</reference>
<evidence type="ECO:0000313" key="2">
    <source>
        <dbReference type="Proteomes" id="UP001218218"/>
    </source>
</evidence>
<comment type="caution">
    <text evidence="1">The sequence shown here is derived from an EMBL/GenBank/DDBJ whole genome shotgun (WGS) entry which is preliminary data.</text>
</comment>
<dbReference type="EMBL" id="JARIHO010000016">
    <property type="protein sequence ID" value="KAJ7348885.1"/>
    <property type="molecule type" value="Genomic_DNA"/>
</dbReference>
<organism evidence="1 2">
    <name type="scientific">Mycena albidolilacea</name>
    <dbReference type="NCBI Taxonomy" id="1033008"/>
    <lineage>
        <taxon>Eukaryota</taxon>
        <taxon>Fungi</taxon>
        <taxon>Dikarya</taxon>
        <taxon>Basidiomycota</taxon>
        <taxon>Agaricomycotina</taxon>
        <taxon>Agaricomycetes</taxon>
        <taxon>Agaricomycetidae</taxon>
        <taxon>Agaricales</taxon>
        <taxon>Marasmiineae</taxon>
        <taxon>Mycenaceae</taxon>
        <taxon>Mycena</taxon>
    </lineage>
</organism>
<sequence length="183" mass="20927">MPCLTAARISDAESAAQRLEEANEETRALMTVSLADTFHYKKLVQPTIRGHDCVKALWALFVATHVETEKLPSEIGPNSAMPTHDTTKEFVRWMGFTLHGCLDKYAVKNTVKVYIRTFFALWRRYAFVPVPAEHRAHVTSFFYSPEFERTSKLSTKSRNKETANLADVEILIKAMLKDIFQNE</sequence>
<name>A0AAD7A3M2_9AGAR</name>
<gene>
    <name evidence="1" type="ORF">DFH08DRAFT_959087</name>
</gene>
<evidence type="ECO:0000313" key="1">
    <source>
        <dbReference type="EMBL" id="KAJ7348885.1"/>
    </source>
</evidence>
<dbReference type="Proteomes" id="UP001218218">
    <property type="component" value="Unassembled WGS sequence"/>
</dbReference>
<keyword evidence="2" id="KW-1185">Reference proteome</keyword>
<dbReference type="AlphaFoldDB" id="A0AAD7A3M2"/>
<protein>
    <submittedName>
        <fullName evidence="1">Uncharacterized protein</fullName>
    </submittedName>
</protein>